<dbReference type="GO" id="GO:0019323">
    <property type="term" value="P:pentose catabolic process"/>
    <property type="evidence" value="ECO:0007669"/>
    <property type="project" value="TreeGrafter"/>
</dbReference>
<gene>
    <name evidence="4" type="ORF">MNBD_ALPHA06-2202</name>
</gene>
<sequence length="272" mass="29448">MNPIPNTIFAELPALSDFRDTAHWLAFRGWSEAAGGNMSVRGIVPKGFAETSYQPLPLQVPELAGMALLLTGSGTRAREIGIDPVPHVGLYKIGADAKSYCWLAGNAKPTMELAAHCAIHNQLEAVRPDDKAIVHTHPASLIALCHLDGFDSAQNISKKILCLQSEAWLHLPEGVGFVEQQLPGSLALGLASAKAMRQHRLVLWQYHGLLASGTSLAHAVDLMEVFEKAAQVYWQIRNVGIEPAGICEQETRNTLQAFGQLDRYAGGDSLPE</sequence>
<dbReference type="InterPro" id="IPR001303">
    <property type="entry name" value="Aldolase_II/adducin_N"/>
</dbReference>
<reference evidence="4" key="1">
    <citation type="submission" date="2018-06" db="EMBL/GenBank/DDBJ databases">
        <authorList>
            <person name="Zhirakovskaya E."/>
        </authorList>
    </citation>
    <scope>NUCLEOTIDE SEQUENCE</scope>
</reference>
<keyword evidence="2" id="KW-0456">Lyase</keyword>
<name>A0A3B0S474_9ZZZZ</name>
<dbReference type="GO" id="GO:0005829">
    <property type="term" value="C:cytosol"/>
    <property type="evidence" value="ECO:0007669"/>
    <property type="project" value="TreeGrafter"/>
</dbReference>
<dbReference type="PANTHER" id="PTHR22789:SF0">
    <property type="entry name" value="3-OXO-TETRONATE 4-PHOSPHATE DECARBOXYLASE-RELATED"/>
    <property type="match status" value="1"/>
</dbReference>
<dbReference type="NCBIfam" id="NF002963">
    <property type="entry name" value="PRK03634.1"/>
    <property type="match status" value="1"/>
</dbReference>
<dbReference type="InterPro" id="IPR036409">
    <property type="entry name" value="Aldolase_II/adducin_N_sf"/>
</dbReference>
<feature type="domain" description="Class II aldolase/adducin N-terminal" evidence="3">
    <location>
        <begin position="16"/>
        <end position="234"/>
    </location>
</feature>
<dbReference type="PANTHER" id="PTHR22789">
    <property type="entry name" value="FUCULOSE PHOSPHATE ALDOLASE"/>
    <property type="match status" value="1"/>
</dbReference>
<evidence type="ECO:0000256" key="2">
    <source>
        <dbReference type="ARBA" id="ARBA00023239"/>
    </source>
</evidence>
<accession>A0A3B0S474</accession>
<evidence type="ECO:0000256" key="1">
    <source>
        <dbReference type="ARBA" id="ARBA00022723"/>
    </source>
</evidence>
<dbReference type="InterPro" id="IPR050197">
    <property type="entry name" value="Aldolase_class_II_sugar_metab"/>
</dbReference>
<dbReference type="SMART" id="SM01007">
    <property type="entry name" value="Aldolase_II"/>
    <property type="match status" value="1"/>
</dbReference>
<dbReference type="Gene3D" id="3.40.225.10">
    <property type="entry name" value="Class II aldolase/adducin N-terminal domain"/>
    <property type="match status" value="1"/>
</dbReference>
<evidence type="ECO:0000313" key="4">
    <source>
        <dbReference type="EMBL" id="VAV99049.1"/>
    </source>
</evidence>
<proteinExistence type="predicted"/>
<organism evidence="4">
    <name type="scientific">hydrothermal vent metagenome</name>
    <dbReference type="NCBI Taxonomy" id="652676"/>
    <lineage>
        <taxon>unclassified sequences</taxon>
        <taxon>metagenomes</taxon>
        <taxon>ecological metagenomes</taxon>
    </lineage>
</organism>
<dbReference type="EMBL" id="UOEE01000270">
    <property type="protein sequence ID" value="VAV99049.1"/>
    <property type="molecule type" value="Genomic_DNA"/>
</dbReference>
<keyword evidence="1" id="KW-0479">Metal-binding</keyword>
<dbReference type="GO" id="GO:0016832">
    <property type="term" value="F:aldehyde-lyase activity"/>
    <property type="evidence" value="ECO:0007669"/>
    <property type="project" value="TreeGrafter"/>
</dbReference>
<dbReference type="Pfam" id="PF00596">
    <property type="entry name" value="Aldolase_II"/>
    <property type="match status" value="1"/>
</dbReference>
<dbReference type="GO" id="GO:0046872">
    <property type="term" value="F:metal ion binding"/>
    <property type="evidence" value="ECO:0007669"/>
    <property type="project" value="UniProtKB-KW"/>
</dbReference>
<dbReference type="AlphaFoldDB" id="A0A3B0S474"/>
<dbReference type="SUPFAM" id="SSF53639">
    <property type="entry name" value="AraD/HMP-PK domain-like"/>
    <property type="match status" value="1"/>
</dbReference>
<evidence type="ECO:0000259" key="3">
    <source>
        <dbReference type="SMART" id="SM01007"/>
    </source>
</evidence>
<protein>
    <submittedName>
        <fullName evidence="4">DNA repair protein RecN</fullName>
    </submittedName>
</protein>